<dbReference type="AlphaFoldDB" id="A0A8H7ANY1"/>
<evidence type="ECO:0000256" key="1">
    <source>
        <dbReference type="SAM" id="MobiDB-lite"/>
    </source>
</evidence>
<feature type="region of interest" description="Disordered" evidence="1">
    <location>
        <begin position="271"/>
        <end position="468"/>
    </location>
</feature>
<feature type="compositionally biased region" description="Basic and acidic residues" evidence="1">
    <location>
        <begin position="271"/>
        <end position="314"/>
    </location>
</feature>
<feature type="region of interest" description="Disordered" evidence="1">
    <location>
        <begin position="1"/>
        <end position="21"/>
    </location>
</feature>
<evidence type="ECO:0000313" key="2">
    <source>
        <dbReference type="EMBL" id="KAF7510367.1"/>
    </source>
</evidence>
<sequence>MDEELPLSSSPQKTHPEEEVGEIVEQLRSSAYLNPIVVDFLKERRQKDLFYEVIARQANLIKSRSQSFADGHVTVYDKVLLCLTDNGNRFDNAAAQEYFCEEFLGISKHGNPMVAERILRHHVILKAILAQAAYPEGQYGDKYSSQTKYGHRGQDIDEAEAEAEGEKKATIEHKIERLTSVYQKAKLDFEAVPYRDGIAKLNAARFLRDTAENTVMYFRDVTKSGDGYGVSSKMQDLIAELEQTCKMAQASVVTLSGGRKRKFDRHDYEVASRGGKVTDDRHDYEVASRGGKGTDYRHDYEVASRGGKGTDSRRFSKRRGSASHTGDGRHPGGGRGRISKRYKASPRPDRRRNVEPIAQGISQDYPLNEQRPFGYTRPVDSYQPGKEEKGASHSHPYPQRRYPEGSASPNHDPSLRYGRGFGQEWEEGGEGRTDYGYEHEHGYEREHRHGHGHGSSGYGGASGRQERY</sequence>
<dbReference type="EMBL" id="JAACFV010000031">
    <property type="protein sequence ID" value="KAF7510367.1"/>
    <property type="molecule type" value="Genomic_DNA"/>
</dbReference>
<accession>A0A8H7ANY1</accession>
<gene>
    <name evidence="2" type="ORF">GJ744_006863</name>
</gene>
<organism evidence="2 3">
    <name type="scientific">Endocarpon pusillum</name>
    <dbReference type="NCBI Taxonomy" id="364733"/>
    <lineage>
        <taxon>Eukaryota</taxon>
        <taxon>Fungi</taxon>
        <taxon>Dikarya</taxon>
        <taxon>Ascomycota</taxon>
        <taxon>Pezizomycotina</taxon>
        <taxon>Eurotiomycetes</taxon>
        <taxon>Chaetothyriomycetidae</taxon>
        <taxon>Verrucariales</taxon>
        <taxon>Verrucariaceae</taxon>
        <taxon>Endocarpon</taxon>
    </lineage>
</organism>
<dbReference type="Proteomes" id="UP000606974">
    <property type="component" value="Unassembled WGS sequence"/>
</dbReference>
<feature type="compositionally biased region" description="Gly residues" evidence="1">
    <location>
        <begin position="453"/>
        <end position="462"/>
    </location>
</feature>
<comment type="caution">
    <text evidence="2">The sequence shown here is derived from an EMBL/GenBank/DDBJ whole genome shotgun (WGS) entry which is preliminary data.</text>
</comment>
<dbReference type="OrthoDB" id="5296805at2759"/>
<evidence type="ECO:0000313" key="3">
    <source>
        <dbReference type="Proteomes" id="UP000606974"/>
    </source>
</evidence>
<proteinExistence type="predicted"/>
<feature type="compositionally biased region" description="Basic and acidic residues" evidence="1">
    <location>
        <begin position="429"/>
        <end position="447"/>
    </location>
</feature>
<protein>
    <submittedName>
        <fullName evidence="2">Uncharacterized protein</fullName>
    </submittedName>
</protein>
<keyword evidence="3" id="KW-1185">Reference proteome</keyword>
<reference evidence="2" key="1">
    <citation type="submission" date="2020-02" db="EMBL/GenBank/DDBJ databases">
        <authorList>
            <person name="Palmer J.M."/>
        </authorList>
    </citation>
    <scope>NUCLEOTIDE SEQUENCE</scope>
    <source>
        <strain evidence="2">EPUS1.4</strain>
        <tissue evidence="2">Thallus</tissue>
    </source>
</reference>
<name>A0A8H7ANY1_9EURO</name>